<evidence type="ECO:0000313" key="2">
    <source>
        <dbReference type="Proteomes" id="UP000595814"/>
    </source>
</evidence>
<organism evidence="1 2">
    <name type="scientific">Miniphocaeibacter halophilus</name>
    <dbReference type="NCBI Taxonomy" id="2931922"/>
    <lineage>
        <taxon>Bacteria</taxon>
        <taxon>Bacillati</taxon>
        <taxon>Bacillota</taxon>
        <taxon>Tissierellia</taxon>
        <taxon>Tissierellales</taxon>
        <taxon>Peptoniphilaceae</taxon>
        <taxon>Miniphocaeibacter</taxon>
    </lineage>
</organism>
<keyword evidence="2" id="KW-1185">Reference proteome</keyword>
<sequence length="235" mass="26993">MSKLEELFVKNEFKIDENQLDNFEKYRDLLVETNKVLNLTSITEEVEVNYKHFLDSILPLKYVDIRENSSLIDIGTGAGLPGLPIKFVRKDLNIVLMDSLNKRIKFLNKVIGELKLEKIEAIHGRAEEMGRNAKYREKYDYAISRAVSRLNTLVEYCLPFVKVGGYFISMKGPSGHEEYAEAKKAIETLGGKLEKIIDYNLDYEDSERTLIIIKKIKNTNKKYPRAGGKPKSKPL</sequence>
<dbReference type="EMBL" id="CP066744">
    <property type="protein sequence ID" value="QQK08920.1"/>
    <property type="molecule type" value="Genomic_DNA"/>
</dbReference>
<name>A0AC61MT92_9FIRM</name>
<dbReference type="Proteomes" id="UP000595814">
    <property type="component" value="Chromosome"/>
</dbReference>
<reference evidence="1 2" key="1">
    <citation type="journal article" date="2022" name="Int. J. Syst. Evol. Microbiol.">
        <title>Miniphocaeibacter halophilus sp. nov., an ammonium-tolerant acetate-producing bacterium isolated from a biogas system.</title>
        <authorList>
            <person name="Schnurer A."/>
            <person name="Singh A."/>
            <person name="Bi S."/>
            <person name="Qiao W."/>
            <person name="Westerholm M."/>
        </authorList>
    </citation>
    <scope>NUCLEOTIDE SEQUENCE [LARGE SCALE GENOMIC DNA]</scope>
    <source>
        <strain evidence="1 2">AMB_01</strain>
    </source>
</reference>
<accession>A0AC61MT92</accession>
<evidence type="ECO:0000313" key="1">
    <source>
        <dbReference type="EMBL" id="QQK08920.1"/>
    </source>
</evidence>
<protein>
    <submittedName>
        <fullName evidence="1">16S rRNA (Guanine(527)-N(7))-methyltransferase RsmG</fullName>
    </submittedName>
</protein>
<gene>
    <name evidence="1" type="primary">rsmG</name>
    <name evidence="1" type="ORF">JFY71_05120</name>
</gene>
<proteinExistence type="predicted"/>